<evidence type="ECO:0000313" key="1">
    <source>
        <dbReference type="EMBL" id="CCD17987.1"/>
    </source>
</evidence>
<dbReference type="EMBL" id="CAEX01000149">
    <property type="protein sequence ID" value="CCD17987.1"/>
    <property type="molecule type" value="Genomic_DNA"/>
</dbReference>
<reference evidence="1 2" key="1">
    <citation type="journal article" date="2012" name="Proc. Natl. Acad. Sci. U.S.A.">
        <title>Antigenic diversity is generated by distinct evolutionary mechanisms in African trypanosome species.</title>
        <authorList>
            <person name="Jackson A.P."/>
            <person name="Berry A."/>
            <person name="Aslett M."/>
            <person name="Allison H.C."/>
            <person name="Burton P."/>
            <person name="Vavrova-Anderson J."/>
            <person name="Brown R."/>
            <person name="Browne H."/>
            <person name="Corton N."/>
            <person name="Hauser H."/>
            <person name="Gamble J."/>
            <person name="Gilderthorp R."/>
            <person name="Marcello L."/>
            <person name="McQuillan J."/>
            <person name="Otto T.D."/>
            <person name="Quail M.A."/>
            <person name="Sanders M.J."/>
            <person name="van Tonder A."/>
            <person name="Ginger M.L."/>
            <person name="Field M.C."/>
            <person name="Barry J.D."/>
            <person name="Hertz-Fowler C."/>
            <person name="Berriman M."/>
        </authorList>
    </citation>
    <scope>NUCLEOTIDE SEQUENCE</scope>
    <source>
        <strain evidence="1 2">Y486</strain>
    </source>
</reference>
<name>F9WKG7_TRYVY</name>
<dbReference type="AlphaFoldDB" id="F9WKG7"/>
<dbReference type="VEuPathDB" id="TriTrypDB:TvY486_0006210"/>
<gene>
    <name evidence="1" type="ORF">TvY486_0006210</name>
</gene>
<proteinExistence type="predicted"/>
<evidence type="ECO:0000313" key="2">
    <source>
        <dbReference type="Proteomes" id="UP000009027"/>
    </source>
</evidence>
<dbReference type="Proteomes" id="UP000009027">
    <property type="component" value="Unassembled WGS sequence"/>
</dbReference>
<protein>
    <submittedName>
        <fullName evidence="1">Uncharacterized protein</fullName>
    </submittedName>
</protein>
<accession>F9WKG7</accession>
<keyword evidence="2" id="KW-1185">Reference proteome</keyword>
<organism evidence="1 2">
    <name type="scientific">Trypanosoma vivax (strain Y486)</name>
    <dbReference type="NCBI Taxonomy" id="1055687"/>
    <lineage>
        <taxon>Eukaryota</taxon>
        <taxon>Discoba</taxon>
        <taxon>Euglenozoa</taxon>
        <taxon>Kinetoplastea</taxon>
        <taxon>Metakinetoplastina</taxon>
        <taxon>Trypanosomatida</taxon>
        <taxon>Trypanosomatidae</taxon>
        <taxon>Trypanosoma</taxon>
        <taxon>Duttonella</taxon>
    </lineage>
</organism>
<sequence>MGARTLEESLAELFAFLKPESISPVSSDQKCLSIVGEGSDVEGSVGRENLMNVLRTNHDVSVRWKPELWHLLLSVELQYPVEKSLLFQTCEDGERAAMETLDRVTDLPTVRAYLQSRGLSMEDINVLCHAASEKIPSEGPTYGKLALVLLSSDAPMCEKLVSFSEGTAGVVHVLISYRTILHLPMLLPVCVGERSRLVAERCTTAVMRALLRVVRVCQKETMLLCHHLLCFIVML</sequence>